<dbReference type="Pfam" id="PF00201">
    <property type="entry name" value="UDPGT"/>
    <property type="match status" value="1"/>
</dbReference>
<dbReference type="EMBL" id="JAIWQS010000004">
    <property type="protein sequence ID" value="KAJ8768677.1"/>
    <property type="molecule type" value="Genomic_DNA"/>
</dbReference>
<name>A0AAV8TP71_9ROSI</name>
<comment type="caution">
    <text evidence="4">The sequence shown here is derived from an EMBL/GenBank/DDBJ whole genome shotgun (WGS) entry which is preliminary data.</text>
</comment>
<dbReference type="GO" id="GO:0080044">
    <property type="term" value="F:quercetin 7-O-glucosyltransferase activity"/>
    <property type="evidence" value="ECO:0007669"/>
    <property type="project" value="TreeGrafter"/>
</dbReference>
<keyword evidence="5" id="KW-1185">Reference proteome</keyword>
<evidence type="ECO:0000256" key="2">
    <source>
        <dbReference type="ARBA" id="ARBA00022676"/>
    </source>
</evidence>
<evidence type="ECO:0000256" key="3">
    <source>
        <dbReference type="ARBA" id="ARBA00022679"/>
    </source>
</evidence>
<dbReference type="Proteomes" id="UP001159364">
    <property type="component" value="Linkage Group LG04"/>
</dbReference>
<accession>A0AAV8TP71</accession>
<dbReference type="FunFam" id="3.40.50.2000:FF:000138">
    <property type="entry name" value="Glycosyltransferase"/>
    <property type="match status" value="1"/>
</dbReference>
<dbReference type="InterPro" id="IPR002213">
    <property type="entry name" value="UDP_glucos_trans"/>
</dbReference>
<evidence type="ECO:0000256" key="1">
    <source>
        <dbReference type="ARBA" id="ARBA00009995"/>
    </source>
</evidence>
<keyword evidence="2" id="KW-0328">Glycosyltransferase</keyword>
<dbReference type="PANTHER" id="PTHR11926:SF1494">
    <property type="entry name" value="FLAVONOL 3-O-GLUCOSYLTRANSFERASE UGT76E12-RELATED"/>
    <property type="match status" value="1"/>
</dbReference>
<dbReference type="AlphaFoldDB" id="A0AAV8TP71"/>
<dbReference type="SUPFAM" id="SSF53756">
    <property type="entry name" value="UDP-Glycosyltransferase/glycogen phosphorylase"/>
    <property type="match status" value="1"/>
</dbReference>
<dbReference type="CDD" id="cd03784">
    <property type="entry name" value="GT1_Gtf-like"/>
    <property type="match status" value="1"/>
</dbReference>
<evidence type="ECO:0000313" key="5">
    <source>
        <dbReference type="Proteomes" id="UP001159364"/>
    </source>
</evidence>
<evidence type="ECO:0000313" key="4">
    <source>
        <dbReference type="EMBL" id="KAJ8768677.1"/>
    </source>
</evidence>
<comment type="similarity">
    <text evidence="1">Belongs to the UDP-glycosyltransferase family.</text>
</comment>
<sequence>MDSMKMEHQNTCHLVAAPYPGRGHVNGLMNLCQILCSKNPHLLITFVVTEEWYSFINGDSSVVKPSNLRFSTIPNIIPSELVRGKDFPGFLEAVSTKVEAPFEHLLDGLELPINAILADTHLVWMARVGNRRNIPVASFWPMPTTTFSFFHHFHLLQQNGHFPADLSERGQEIVNYIPGLPSTRLADLPTVFDGIGRQVLRRPLESVLMVPRVQSLIFNSVYELESQVIDALRPNFPFPIYHVGPAIPYLELQQHALMDDHMDVPDYIKWLNSQPEGSVIYVSSMGSFLSVSSAQLEEIVAGLQNSGVKFLWVSRGETKWFKDWCSDKGLVVPWCDQLRVLRHPSVGGFWSHCGWNSTLEAVFAGVPILAAPIFFDQVPTAKTVEEDWKIGWRLWREAKREALITREEIARLVQSFMDAESIEVKEMRNRAKELGSICQAAIAKGGSSDTSLDSFIENISHAQTK</sequence>
<protein>
    <submittedName>
        <fullName evidence="4">Uncharacterized protein</fullName>
    </submittedName>
</protein>
<keyword evidence="3" id="KW-0808">Transferase</keyword>
<proteinExistence type="inferred from homology"/>
<reference evidence="4 5" key="1">
    <citation type="submission" date="2021-09" db="EMBL/GenBank/DDBJ databases">
        <title>Genomic insights and catalytic innovation underlie evolution of tropane alkaloids biosynthesis.</title>
        <authorList>
            <person name="Wang Y.-J."/>
            <person name="Tian T."/>
            <person name="Huang J.-P."/>
            <person name="Huang S.-X."/>
        </authorList>
    </citation>
    <scope>NUCLEOTIDE SEQUENCE [LARGE SCALE GENOMIC DNA]</scope>
    <source>
        <strain evidence="4">KIB-2018</strain>
        <tissue evidence="4">Leaf</tissue>
    </source>
</reference>
<gene>
    <name evidence="4" type="ORF">K2173_023581</name>
</gene>
<organism evidence="4 5">
    <name type="scientific">Erythroxylum novogranatense</name>
    <dbReference type="NCBI Taxonomy" id="1862640"/>
    <lineage>
        <taxon>Eukaryota</taxon>
        <taxon>Viridiplantae</taxon>
        <taxon>Streptophyta</taxon>
        <taxon>Embryophyta</taxon>
        <taxon>Tracheophyta</taxon>
        <taxon>Spermatophyta</taxon>
        <taxon>Magnoliopsida</taxon>
        <taxon>eudicotyledons</taxon>
        <taxon>Gunneridae</taxon>
        <taxon>Pentapetalae</taxon>
        <taxon>rosids</taxon>
        <taxon>fabids</taxon>
        <taxon>Malpighiales</taxon>
        <taxon>Erythroxylaceae</taxon>
        <taxon>Erythroxylum</taxon>
    </lineage>
</organism>
<dbReference type="GO" id="GO:0080043">
    <property type="term" value="F:quercetin 3-O-glucosyltransferase activity"/>
    <property type="evidence" value="ECO:0007669"/>
    <property type="project" value="TreeGrafter"/>
</dbReference>
<dbReference type="Gene3D" id="3.40.50.2000">
    <property type="entry name" value="Glycogen Phosphorylase B"/>
    <property type="match status" value="2"/>
</dbReference>
<dbReference type="PANTHER" id="PTHR11926">
    <property type="entry name" value="GLUCOSYL/GLUCURONOSYL TRANSFERASES"/>
    <property type="match status" value="1"/>
</dbReference>